<dbReference type="EMBL" id="BK067096">
    <property type="protein sequence ID" value="DBA56553.1"/>
    <property type="molecule type" value="Viral_cRNA"/>
</dbReference>
<organism evidence="3">
    <name type="scientific">Blattella germanica chuvirus 1</name>
    <dbReference type="NCBI Taxonomy" id="3133478"/>
    <lineage>
        <taxon>Viruses</taxon>
        <taxon>Riboviria</taxon>
        <taxon>Orthornavirae</taxon>
        <taxon>Negarnaviricota</taxon>
        <taxon>Haploviricotina</taxon>
        <taxon>Monjiviricetes</taxon>
        <taxon>Jingchuvirales</taxon>
        <taxon>Chuviridae</taxon>
    </lineage>
</organism>
<name>A0AAT9JF24_9VIRU</name>
<evidence type="ECO:0000313" key="3">
    <source>
        <dbReference type="EMBL" id="DBA56553.1"/>
    </source>
</evidence>
<evidence type="ECO:0000256" key="2">
    <source>
        <dbReference type="SAM" id="MobiDB-lite"/>
    </source>
</evidence>
<sequence length="181" mass="19736">MTSVVTRRCIHSQPPCRNCPNPQQQYITGLPSEDTRSPNPQAPRFPISQGLPRPPTPSVRIELGLASGGFQRPSTSSRLPAHDVDSDEESTDRDPNVRQRHVQALGKTLAVSQTLETSKPQAAAQQRHNEVIGLLNVLTAKMDGMQEQIRAVQTDVKILKESVGKVGSIGPSSGVYTKPHY</sequence>
<keyword evidence="1" id="KW-0175">Coiled coil</keyword>
<feature type="coiled-coil region" evidence="1">
    <location>
        <begin position="135"/>
        <end position="162"/>
    </location>
</feature>
<feature type="region of interest" description="Disordered" evidence="2">
    <location>
        <begin position="1"/>
        <end position="97"/>
    </location>
</feature>
<accession>A0AAT9JF24</accession>
<reference evidence="3" key="1">
    <citation type="journal article" date="2024" name="Microb. Genom.">
        <title>The hidden RNA viruses in Blattodea (cockroach and termite).</title>
        <authorList>
            <person name="Fan J."/>
            <person name="Jiang S."/>
            <person name="Li W."/>
            <person name="Li J."/>
            <person name="Pang R."/>
            <person name="Wu H."/>
        </authorList>
    </citation>
    <scope>NUCLEOTIDE SEQUENCE</scope>
    <source>
        <strain evidence="3">US2021</strain>
    </source>
</reference>
<evidence type="ECO:0000256" key="1">
    <source>
        <dbReference type="SAM" id="Coils"/>
    </source>
</evidence>
<proteinExistence type="predicted"/>
<feature type="compositionally biased region" description="Low complexity" evidence="2">
    <location>
        <begin position="13"/>
        <end position="25"/>
    </location>
</feature>
<protein>
    <submittedName>
        <fullName evidence="3">Uncharacterized protein</fullName>
    </submittedName>
</protein>